<protein>
    <submittedName>
        <fullName evidence="2">Uncharacterized protein</fullName>
    </submittedName>
</protein>
<feature type="compositionally biased region" description="Basic residues" evidence="1">
    <location>
        <begin position="32"/>
        <end position="42"/>
    </location>
</feature>
<keyword evidence="3" id="KW-1185">Reference proteome</keyword>
<reference evidence="2 3" key="1">
    <citation type="journal article" date="2017" name="Int. J. Parasitol.">
        <title>The genome of the protozoan parasite Cystoisospora suis and a reverse vaccinology approach to identify vaccine candidates.</title>
        <authorList>
            <person name="Palmieri N."/>
            <person name="Shrestha A."/>
            <person name="Ruttkowski B."/>
            <person name="Beck T."/>
            <person name="Vogl C."/>
            <person name="Tomley F."/>
            <person name="Blake D.P."/>
            <person name="Joachim A."/>
        </authorList>
    </citation>
    <scope>NUCLEOTIDE SEQUENCE [LARGE SCALE GENOMIC DNA]</scope>
    <source>
        <strain evidence="2 3">Wien I</strain>
    </source>
</reference>
<sequence>MLCRYRRRGCDGRRSLRGEKVFPKREEDRYREKIRRKRKKNRAGCDSRSSDSCSSSR</sequence>
<feature type="region of interest" description="Disordered" evidence="1">
    <location>
        <begin position="24"/>
        <end position="57"/>
    </location>
</feature>
<dbReference type="RefSeq" id="XP_067916971.1">
    <property type="nucleotide sequence ID" value="XM_068071053.1"/>
</dbReference>
<evidence type="ECO:0000256" key="1">
    <source>
        <dbReference type="SAM" id="MobiDB-lite"/>
    </source>
</evidence>
<dbReference type="GeneID" id="94434264"/>
<dbReference type="VEuPathDB" id="ToxoDB:CSUI_010952"/>
<proteinExistence type="predicted"/>
<name>A0A2C6KBF7_9APIC</name>
<accession>A0A2C6KBF7</accession>
<evidence type="ECO:0000313" key="2">
    <source>
        <dbReference type="EMBL" id="PHJ15237.1"/>
    </source>
</evidence>
<comment type="caution">
    <text evidence="2">The sequence shown here is derived from an EMBL/GenBank/DDBJ whole genome shotgun (WGS) entry which is preliminary data.</text>
</comment>
<evidence type="ECO:0000313" key="3">
    <source>
        <dbReference type="Proteomes" id="UP000221165"/>
    </source>
</evidence>
<dbReference type="EMBL" id="MIGC01008988">
    <property type="protein sequence ID" value="PHJ15237.1"/>
    <property type="molecule type" value="Genomic_DNA"/>
</dbReference>
<organism evidence="2 3">
    <name type="scientific">Cystoisospora suis</name>
    <dbReference type="NCBI Taxonomy" id="483139"/>
    <lineage>
        <taxon>Eukaryota</taxon>
        <taxon>Sar</taxon>
        <taxon>Alveolata</taxon>
        <taxon>Apicomplexa</taxon>
        <taxon>Conoidasida</taxon>
        <taxon>Coccidia</taxon>
        <taxon>Eucoccidiorida</taxon>
        <taxon>Eimeriorina</taxon>
        <taxon>Sarcocystidae</taxon>
        <taxon>Cystoisospora</taxon>
    </lineage>
</organism>
<dbReference type="AlphaFoldDB" id="A0A2C6KBF7"/>
<gene>
    <name evidence="2" type="ORF">CSUI_010952</name>
</gene>
<dbReference type="Proteomes" id="UP000221165">
    <property type="component" value="Unassembled WGS sequence"/>
</dbReference>